<evidence type="ECO:0000256" key="10">
    <source>
        <dbReference type="RuleBase" id="RU363002"/>
    </source>
</evidence>
<gene>
    <name evidence="12" type="ORF">KC729_14240</name>
</gene>
<evidence type="ECO:0000256" key="2">
    <source>
        <dbReference type="ARBA" id="ARBA00011955"/>
    </source>
</evidence>
<dbReference type="Proteomes" id="UP000697710">
    <property type="component" value="Unassembled WGS sequence"/>
</dbReference>
<name>A0A956RPP0_UNCEI</name>
<evidence type="ECO:0000313" key="12">
    <source>
        <dbReference type="EMBL" id="MCA9728846.1"/>
    </source>
</evidence>
<dbReference type="EMBL" id="JAGQHR010000493">
    <property type="protein sequence ID" value="MCA9728846.1"/>
    <property type="molecule type" value="Genomic_DNA"/>
</dbReference>
<reference evidence="12" key="1">
    <citation type="submission" date="2020-04" db="EMBL/GenBank/DDBJ databases">
        <authorList>
            <person name="Zhang T."/>
        </authorList>
    </citation>
    <scope>NUCLEOTIDE SEQUENCE</scope>
    <source>
        <strain evidence="12">HKST-UBA01</strain>
    </source>
</reference>
<protein>
    <recommendedName>
        <fullName evidence="3 10">FAD:protein FMN transferase</fullName>
        <ecNumber evidence="2 10">2.7.1.180</ecNumber>
    </recommendedName>
</protein>
<organism evidence="12 13">
    <name type="scientific">Eiseniibacteriota bacterium</name>
    <dbReference type="NCBI Taxonomy" id="2212470"/>
    <lineage>
        <taxon>Bacteria</taxon>
        <taxon>Candidatus Eiseniibacteriota</taxon>
    </lineage>
</organism>
<comment type="cofactor">
    <cofactor evidence="1 10">
        <name>Mg(2+)</name>
        <dbReference type="ChEBI" id="CHEBI:18420"/>
    </cofactor>
</comment>
<dbReference type="EC" id="2.7.1.180" evidence="2 10"/>
<feature type="non-terminal residue" evidence="12">
    <location>
        <position position="300"/>
    </location>
</feature>
<dbReference type="PANTHER" id="PTHR30040:SF2">
    <property type="entry name" value="FAD:PROTEIN FMN TRANSFERASE"/>
    <property type="match status" value="1"/>
</dbReference>
<dbReference type="GO" id="GO:0046872">
    <property type="term" value="F:metal ion binding"/>
    <property type="evidence" value="ECO:0007669"/>
    <property type="project" value="UniProtKB-UniRule"/>
</dbReference>
<keyword evidence="10" id="KW-1003">Cell membrane</keyword>
<comment type="subcellular location">
    <subcellularLocation>
        <location evidence="10">Cell inner membrane</location>
        <topology evidence="10">Lipid-anchor</topology>
        <orientation evidence="10">Periplasmic side</orientation>
    </subcellularLocation>
</comment>
<evidence type="ECO:0000256" key="11">
    <source>
        <dbReference type="SAM" id="MobiDB-lite"/>
    </source>
</evidence>
<evidence type="ECO:0000256" key="8">
    <source>
        <dbReference type="ARBA" id="ARBA00022842"/>
    </source>
</evidence>
<keyword evidence="10" id="KW-0732">Signal</keyword>
<sequence>MIQGRRVAGVPNRLFLLAAASLLAVAGVGASGCSGERNATPGAGASASGSAESSPSSADASRGGAAGTSVPARSDHAPGTVASGADASLSIVTYRVRTMGTMGDIKVAVADSAAGWSFAHAGKRAWDRVDSLMSNWTETSEVARINRDGAAGVIVQPEVAQVIDRALSIGRESGGAFDITVEPLVRLWGFLAGTPHVPSNEQIEAMRQRVGLAQVDFTPSTRGLRFAGPGVHIDLGGIAKGYGVDAAVLDMAAAGARIMMIDLSGNIRTVGLPPGRDHWTIGVRDPKKRWPYFAQLDVDE</sequence>
<keyword evidence="8 10" id="KW-0460">Magnesium</keyword>
<evidence type="ECO:0000256" key="3">
    <source>
        <dbReference type="ARBA" id="ARBA00016337"/>
    </source>
</evidence>
<feature type="signal peptide" evidence="10">
    <location>
        <begin position="1"/>
        <end position="26"/>
    </location>
</feature>
<comment type="similarity">
    <text evidence="10">Belongs to the ApbE family.</text>
</comment>
<evidence type="ECO:0000313" key="13">
    <source>
        <dbReference type="Proteomes" id="UP000697710"/>
    </source>
</evidence>
<dbReference type="Gene3D" id="3.10.520.10">
    <property type="entry name" value="ApbE-like domains"/>
    <property type="match status" value="1"/>
</dbReference>
<dbReference type="GO" id="GO:0005886">
    <property type="term" value="C:plasma membrane"/>
    <property type="evidence" value="ECO:0007669"/>
    <property type="project" value="UniProtKB-SubCell"/>
</dbReference>
<keyword evidence="5 10" id="KW-0808">Transferase</keyword>
<dbReference type="Pfam" id="PF02424">
    <property type="entry name" value="ApbE"/>
    <property type="match status" value="1"/>
</dbReference>
<reference evidence="12" key="2">
    <citation type="journal article" date="2021" name="Microbiome">
        <title>Successional dynamics and alternative stable states in a saline activated sludge microbial community over 9 years.</title>
        <authorList>
            <person name="Wang Y."/>
            <person name="Ye J."/>
            <person name="Ju F."/>
            <person name="Liu L."/>
            <person name="Boyd J.A."/>
            <person name="Deng Y."/>
            <person name="Parks D.H."/>
            <person name="Jiang X."/>
            <person name="Yin X."/>
            <person name="Woodcroft B.J."/>
            <person name="Tyson G.W."/>
            <person name="Hugenholtz P."/>
            <person name="Polz M.F."/>
            <person name="Zhang T."/>
        </authorList>
    </citation>
    <scope>NUCLEOTIDE SEQUENCE</scope>
    <source>
        <strain evidence="12">HKST-UBA01</strain>
    </source>
</reference>
<feature type="compositionally biased region" description="Low complexity" evidence="11">
    <location>
        <begin position="39"/>
        <end position="69"/>
    </location>
</feature>
<dbReference type="InterPro" id="IPR003374">
    <property type="entry name" value="ApbE-like_sf"/>
</dbReference>
<keyword evidence="6 10" id="KW-0479">Metal-binding</keyword>
<dbReference type="SUPFAM" id="SSF143631">
    <property type="entry name" value="ApbE-like"/>
    <property type="match status" value="1"/>
</dbReference>
<comment type="function">
    <text evidence="10">Flavin transferase that catalyzes the transfer of the FMN moiety of FAD and its covalent binding to the hydroxyl group of a threonine residue in a target flavoprotein.</text>
</comment>
<evidence type="ECO:0000256" key="6">
    <source>
        <dbReference type="ARBA" id="ARBA00022723"/>
    </source>
</evidence>
<dbReference type="GO" id="GO:0016740">
    <property type="term" value="F:transferase activity"/>
    <property type="evidence" value="ECO:0007669"/>
    <property type="project" value="UniProtKB-UniRule"/>
</dbReference>
<evidence type="ECO:0000256" key="9">
    <source>
        <dbReference type="ARBA" id="ARBA00048540"/>
    </source>
</evidence>
<evidence type="ECO:0000256" key="7">
    <source>
        <dbReference type="ARBA" id="ARBA00022827"/>
    </source>
</evidence>
<evidence type="ECO:0000256" key="5">
    <source>
        <dbReference type="ARBA" id="ARBA00022679"/>
    </source>
</evidence>
<keyword evidence="7 10" id="KW-0274">FAD</keyword>
<accession>A0A956RPP0</accession>
<keyword evidence="10" id="KW-0997">Cell inner membrane</keyword>
<keyword evidence="4 10" id="KW-0285">Flavoprotein</keyword>
<feature type="region of interest" description="Disordered" evidence="11">
    <location>
        <begin position="34"/>
        <end position="81"/>
    </location>
</feature>
<dbReference type="AlphaFoldDB" id="A0A956RPP0"/>
<keyword evidence="10" id="KW-0449">Lipoprotein</keyword>
<keyword evidence="10" id="KW-0472">Membrane</keyword>
<evidence type="ECO:0000256" key="4">
    <source>
        <dbReference type="ARBA" id="ARBA00022630"/>
    </source>
</evidence>
<dbReference type="PANTHER" id="PTHR30040">
    <property type="entry name" value="THIAMINE BIOSYNTHESIS LIPOPROTEIN APBE"/>
    <property type="match status" value="1"/>
</dbReference>
<feature type="chain" id="PRO_5038169579" description="FAD:protein FMN transferase" evidence="10">
    <location>
        <begin position="27"/>
        <end position="300"/>
    </location>
</feature>
<proteinExistence type="inferred from homology"/>
<comment type="catalytic activity">
    <reaction evidence="9 10">
        <text>L-threonyl-[protein] + FAD = FMN-L-threonyl-[protein] + AMP + H(+)</text>
        <dbReference type="Rhea" id="RHEA:36847"/>
        <dbReference type="Rhea" id="RHEA-COMP:11060"/>
        <dbReference type="Rhea" id="RHEA-COMP:11061"/>
        <dbReference type="ChEBI" id="CHEBI:15378"/>
        <dbReference type="ChEBI" id="CHEBI:30013"/>
        <dbReference type="ChEBI" id="CHEBI:57692"/>
        <dbReference type="ChEBI" id="CHEBI:74257"/>
        <dbReference type="ChEBI" id="CHEBI:456215"/>
        <dbReference type="EC" id="2.7.1.180"/>
    </reaction>
</comment>
<dbReference type="InterPro" id="IPR024932">
    <property type="entry name" value="ApbE"/>
</dbReference>
<comment type="caution">
    <text evidence="12">The sequence shown here is derived from an EMBL/GenBank/DDBJ whole genome shotgun (WGS) entry which is preliminary data.</text>
</comment>
<dbReference type="PROSITE" id="PS51257">
    <property type="entry name" value="PROKAR_LIPOPROTEIN"/>
    <property type="match status" value="1"/>
</dbReference>
<evidence type="ECO:0000256" key="1">
    <source>
        <dbReference type="ARBA" id="ARBA00001946"/>
    </source>
</evidence>